<name>A0A383AW23_9ZZZZ</name>
<dbReference type="EMBL" id="UINC01195261">
    <property type="protein sequence ID" value="SVE11739.1"/>
    <property type="molecule type" value="Genomic_DNA"/>
</dbReference>
<proteinExistence type="predicted"/>
<feature type="non-terminal residue" evidence="1">
    <location>
        <position position="249"/>
    </location>
</feature>
<feature type="non-terminal residue" evidence="1">
    <location>
        <position position="1"/>
    </location>
</feature>
<dbReference type="AlphaFoldDB" id="A0A383AW23"/>
<accession>A0A383AW23</accession>
<sequence>SNVHADSPALLPLQAPILQMIKKIRLLLTGTSILVLCAATTIQAQQPGGLQPKFSAQIKKDVVKFIQGPGDAAAKNTLQNDLMGIIQRTGADTKILSQIVSDAINEAANTPGHNIQKIGHVTQIATFSAVSGALGAETAIADRAIENIARAVTFQYVSLTAKGDADPYKQLMLVTLAMGYGVTAAVLDHNPNKAPALLEGLARGALNGSITASYNHNFDATRTTSFAGQGLVLGMMQVTTAKNVEGATL</sequence>
<reference evidence="1" key="1">
    <citation type="submission" date="2018-05" db="EMBL/GenBank/DDBJ databases">
        <authorList>
            <person name="Lanie J.A."/>
            <person name="Ng W.-L."/>
            <person name="Kazmierczak K.M."/>
            <person name="Andrzejewski T.M."/>
            <person name="Davidsen T.M."/>
            <person name="Wayne K.J."/>
            <person name="Tettelin H."/>
            <person name="Glass J.I."/>
            <person name="Rusch D."/>
            <person name="Podicherti R."/>
            <person name="Tsui H.-C.T."/>
            <person name="Winkler M.E."/>
        </authorList>
    </citation>
    <scope>NUCLEOTIDE SEQUENCE</scope>
</reference>
<gene>
    <name evidence="1" type="ORF">METZ01_LOCUS464593</name>
</gene>
<protein>
    <submittedName>
        <fullName evidence="1">Uncharacterized protein</fullName>
    </submittedName>
</protein>
<evidence type="ECO:0000313" key="1">
    <source>
        <dbReference type="EMBL" id="SVE11739.1"/>
    </source>
</evidence>
<organism evidence="1">
    <name type="scientific">marine metagenome</name>
    <dbReference type="NCBI Taxonomy" id="408172"/>
    <lineage>
        <taxon>unclassified sequences</taxon>
        <taxon>metagenomes</taxon>
        <taxon>ecological metagenomes</taxon>
    </lineage>
</organism>